<comment type="caution">
    <text evidence="3">The sequence shown here is derived from an EMBL/GenBank/DDBJ whole genome shotgun (WGS) entry which is preliminary data.</text>
</comment>
<name>A0A4D4KSX0_STRVO</name>
<sequence>MTAVGTVAVVGASLAGLHAARGLRSQGYDGRLVVVGEERHRPYDRPPLSKEFLTGDGDPGEGWARSP</sequence>
<dbReference type="AlphaFoldDB" id="A0A4D4KSX0"/>
<evidence type="ECO:0000313" key="3">
    <source>
        <dbReference type="EMBL" id="GDY51284.1"/>
    </source>
</evidence>
<evidence type="ECO:0000256" key="1">
    <source>
        <dbReference type="SAM" id="MobiDB-lite"/>
    </source>
</evidence>
<dbReference type="EMBL" id="BJHW01000001">
    <property type="protein sequence ID" value="GDY51284.1"/>
    <property type="molecule type" value="Genomic_DNA"/>
</dbReference>
<dbReference type="InterPro" id="IPR036188">
    <property type="entry name" value="FAD/NAD-bd_sf"/>
</dbReference>
<dbReference type="Gene3D" id="3.50.50.60">
    <property type="entry name" value="FAD/NAD(P)-binding domain"/>
    <property type="match status" value="1"/>
</dbReference>
<keyword evidence="4" id="KW-1185">Reference proteome</keyword>
<reference evidence="3 4" key="1">
    <citation type="journal article" date="2020" name="Int. J. Syst. Evol. Microbiol.">
        <title>Reclassification of Streptomyces castelarensis and Streptomyces sporoclivatus as later heterotypic synonyms of Streptomyces antimycoticus.</title>
        <authorList>
            <person name="Komaki H."/>
            <person name="Tamura T."/>
        </authorList>
    </citation>
    <scope>NUCLEOTIDE SEQUENCE [LARGE SCALE GENOMIC DNA]</scope>
    <source>
        <strain evidence="3 4">NBRC 13459</strain>
    </source>
</reference>
<accession>A0A4D4KSX0</accession>
<feature type="domain" description="FAD/NAD(P)-binding" evidence="2">
    <location>
        <begin position="6"/>
        <end position="58"/>
    </location>
</feature>
<protein>
    <recommendedName>
        <fullName evidence="2">FAD/NAD(P)-binding domain-containing protein</fullName>
    </recommendedName>
</protein>
<evidence type="ECO:0000259" key="2">
    <source>
        <dbReference type="Pfam" id="PF07992"/>
    </source>
</evidence>
<dbReference type="Proteomes" id="UP000301309">
    <property type="component" value="Unassembled WGS sequence"/>
</dbReference>
<dbReference type="GO" id="GO:0016491">
    <property type="term" value="F:oxidoreductase activity"/>
    <property type="evidence" value="ECO:0007669"/>
    <property type="project" value="InterPro"/>
</dbReference>
<organism evidence="3 4">
    <name type="scientific">Streptomyces violaceusniger</name>
    <dbReference type="NCBI Taxonomy" id="68280"/>
    <lineage>
        <taxon>Bacteria</taxon>
        <taxon>Bacillati</taxon>
        <taxon>Actinomycetota</taxon>
        <taxon>Actinomycetes</taxon>
        <taxon>Kitasatosporales</taxon>
        <taxon>Streptomycetaceae</taxon>
        <taxon>Streptomyces</taxon>
        <taxon>Streptomyces violaceusniger group</taxon>
    </lineage>
</organism>
<dbReference type="SUPFAM" id="SSF51905">
    <property type="entry name" value="FAD/NAD(P)-binding domain"/>
    <property type="match status" value="1"/>
</dbReference>
<feature type="region of interest" description="Disordered" evidence="1">
    <location>
        <begin position="43"/>
        <end position="67"/>
    </location>
</feature>
<evidence type="ECO:0000313" key="4">
    <source>
        <dbReference type="Proteomes" id="UP000301309"/>
    </source>
</evidence>
<dbReference type="InterPro" id="IPR023753">
    <property type="entry name" value="FAD/NAD-binding_dom"/>
</dbReference>
<gene>
    <name evidence="3" type="ORF">SVIO_019070</name>
</gene>
<proteinExistence type="predicted"/>
<dbReference type="Pfam" id="PF07992">
    <property type="entry name" value="Pyr_redox_2"/>
    <property type="match status" value="1"/>
</dbReference>